<evidence type="ECO:0000256" key="1">
    <source>
        <dbReference type="ARBA" id="ARBA00022553"/>
    </source>
</evidence>
<evidence type="ECO:0000313" key="4">
    <source>
        <dbReference type="EMBL" id="MDG3003417.1"/>
    </source>
</evidence>
<dbReference type="RefSeq" id="WP_277859768.1">
    <property type="nucleotide sequence ID" value="NZ_JARRAG010000001.1"/>
</dbReference>
<evidence type="ECO:0000313" key="5">
    <source>
        <dbReference type="Proteomes" id="UP001216907"/>
    </source>
</evidence>
<protein>
    <submittedName>
        <fullName evidence="4">Response regulator</fullName>
    </submittedName>
</protein>
<keyword evidence="5" id="KW-1185">Reference proteome</keyword>
<proteinExistence type="predicted"/>
<accession>A0ABT6F755</accession>
<keyword evidence="1 2" id="KW-0597">Phosphoprotein</keyword>
<sequence>MKSLEPTGVSRVLIVEDNRDTADTTAMLLRMHGFDVAVAYDGKTALRTAKGYDPDVVLLDLSLPDIDGYAVAESLRKEGLDRASFIAVSGHAPDEEAWANTCFSDHLVKPVGKDALVSLLARVQVEKSCSR</sequence>
<gene>
    <name evidence="4" type="ORF">PZE19_06540</name>
</gene>
<dbReference type="Proteomes" id="UP001216907">
    <property type="component" value="Unassembled WGS sequence"/>
</dbReference>
<dbReference type="EMBL" id="JARRAG010000001">
    <property type="protein sequence ID" value="MDG3003417.1"/>
    <property type="molecule type" value="Genomic_DNA"/>
</dbReference>
<dbReference type="Gene3D" id="3.40.50.2300">
    <property type="match status" value="1"/>
</dbReference>
<dbReference type="InterPro" id="IPR001789">
    <property type="entry name" value="Sig_transdc_resp-reg_receiver"/>
</dbReference>
<dbReference type="Pfam" id="PF00072">
    <property type="entry name" value="Response_reg"/>
    <property type="match status" value="1"/>
</dbReference>
<feature type="modified residue" description="4-aspartylphosphate" evidence="2">
    <location>
        <position position="60"/>
    </location>
</feature>
<name>A0ABT6F755_9BACT</name>
<dbReference type="SMART" id="SM00448">
    <property type="entry name" value="REC"/>
    <property type="match status" value="1"/>
</dbReference>
<reference evidence="4 5" key="1">
    <citation type="submission" date="2023-03" db="EMBL/GenBank/DDBJ databases">
        <title>Paludisphaera mucosa sp. nov. a novel planctomycete from northern fen.</title>
        <authorList>
            <person name="Ivanova A."/>
        </authorList>
    </citation>
    <scope>NUCLEOTIDE SEQUENCE [LARGE SCALE GENOMIC DNA]</scope>
    <source>
        <strain evidence="4 5">Pla2</strain>
    </source>
</reference>
<dbReference type="InterPro" id="IPR050595">
    <property type="entry name" value="Bact_response_regulator"/>
</dbReference>
<feature type="domain" description="Response regulatory" evidence="3">
    <location>
        <begin position="11"/>
        <end position="124"/>
    </location>
</feature>
<dbReference type="PANTHER" id="PTHR44591:SF3">
    <property type="entry name" value="RESPONSE REGULATORY DOMAIN-CONTAINING PROTEIN"/>
    <property type="match status" value="1"/>
</dbReference>
<evidence type="ECO:0000256" key="2">
    <source>
        <dbReference type="PROSITE-ProRule" id="PRU00169"/>
    </source>
</evidence>
<dbReference type="PANTHER" id="PTHR44591">
    <property type="entry name" value="STRESS RESPONSE REGULATOR PROTEIN 1"/>
    <property type="match status" value="1"/>
</dbReference>
<evidence type="ECO:0000259" key="3">
    <source>
        <dbReference type="PROSITE" id="PS50110"/>
    </source>
</evidence>
<dbReference type="PROSITE" id="PS50110">
    <property type="entry name" value="RESPONSE_REGULATORY"/>
    <property type="match status" value="1"/>
</dbReference>
<dbReference type="InterPro" id="IPR011006">
    <property type="entry name" value="CheY-like_superfamily"/>
</dbReference>
<comment type="caution">
    <text evidence="4">The sequence shown here is derived from an EMBL/GenBank/DDBJ whole genome shotgun (WGS) entry which is preliminary data.</text>
</comment>
<organism evidence="4 5">
    <name type="scientific">Paludisphaera mucosa</name>
    <dbReference type="NCBI Taxonomy" id="3030827"/>
    <lineage>
        <taxon>Bacteria</taxon>
        <taxon>Pseudomonadati</taxon>
        <taxon>Planctomycetota</taxon>
        <taxon>Planctomycetia</taxon>
        <taxon>Isosphaerales</taxon>
        <taxon>Isosphaeraceae</taxon>
        <taxon>Paludisphaera</taxon>
    </lineage>
</organism>
<dbReference type="SUPFAM" id="SSF52172">
    <property type="entry name" value="CheY-like"/>
    <property type="match status" value="1"/>
</dbReference>